<reference evidence="1 2" key="1">
    <citation type="submission" date="2021-11" db="EMBL/GenBank/DDBJ databases">
        <title>Aliifidinibius sp. nov., a new bacterium isolated from saline soil.</title>
        <authorList>
            <person name="Galisteo C."/>
            <person name="De La Haba R."/>
            <person name="Sanchez-Porro C."/>
            <person name="Ventosa A."/>
        </authorList>
    </citation>
    <scope>NUCLEOTIDE SEQUENCE [LARGE SCALE GENOMIC DNA]</scope>
    <source>
        <strain evidence="1 2">KACC 190600</strain>
    </source>
</reference>
<gene>
    <name evidence="1" type="ORF">LQ318_08700</name>
</gene>
<dbReference type="RefSeq" id="WP_265789368.1">
    <property type="nucleotide sequence ID" value="NZ_BAABRS010000002.1"/>
</dbReference>
<dbReference type="EMBL" id="JAJNDC010000002">
    <property type="protein sequence ID" value="MCW9712983.1"/>
    <property type="molecule type" value="Genomic_DNA"/>
</dbReference>
<evidence type="ECO:0008006" key="3">
    <source>
        <dbReference type="Google" id="ProtNLM"/>
    </source>
</evidence>
<sequence>MLKDIVYNLIIVLFLVAMAYPATAQVQGRQLQYSDQFRMAERIIRIAEPGEFADTLNVWGDVNSAGRYLVPKSTKLPELISYSFGPTSFRSNETSLDWSKVRLEIKVSRYNESNKRVNVKTFNYRYKDPEPEEMFEYDLQNNDIVTLQVKRRPAFIDYVRVIAPVISSAAAGFLLVERLR</sequence>
<evidence type="ECO:0000313" key="2">
    <source>
        <dbReference type="Proteomes" id="UP001207337"/>
    </source>
</evidence>
<keyword evidence="2" id="KW-1185">Reference proteome</keyword>
<dbReference type="Proteomes" id="UP001207337">
    <property type="component" value="Unassembled WGS sequence"/>
</dbReference>
<protein>
    <recommendedName>
        <fullName evidence="3">Soluble ligand binding domain-containing protein</fullName>
    </recommendedName>
</protein>
<comment type="caution">
    <text evidence="1">The sequence shown here is derived from an EMBL/GenBank/DDBJ whole genome shotgun (WGS) entry which is preliminary data.</text>
</comment>
<evidence type="ECO:0000313" key="1">
    <source>
        <dbReference type="EMBL" id="MCW9712983.1"/>
    </source>
</evidence>
<name>A0ABT3PYR8_9BACT</name>
<organism evidence="1 2">
    <name type="scientific">Fodinibius salicampi</name>
    <dbReference type="NCBI Taxonomy" id="1920655"/>
    <lineage>
        <taxon>Bacteria</taxon>
        <taxon>Pseudomonadati</taxon>
        <taxon>Balneolota</taxon>
        <taxon>Balneolia</taxon>
        <taxon>Balneolales</taxon>
        <taxon>Balneolaceae</taxon>
        <taxon>Fodinibius</taxon>
    </lineage>
</organism>
<accession>A0ABT3PYR8</accession>
<proteinExistence type="predicted"/>